<evidence type="ECO:0000256" key="5">
    <source>
        <dbReference type="ARBA" id="ARBA00022946"/>
    </source>
</evidence>
<dbReference type="GO" id="GO:0071949">
    <property type="term" value="F:FAD binding"/>
    <property type="evidence" value="ECO:0007669"/>
    <property type="project" value="TreeGrafter"/>
</dbReference>
<dbReference type="RefSeq" id="WP_100314238.1">
    <property type="nucleotide sequence ID" value="NZ_PGFG01000001.1"/>
</dbReference>
<dbReference type="Pfam" id="PF07992">
    <property type="entry name" value="Pyr_redox_2"/>
    <property type="match status" value="1"/>
</dbReference>
<evidence type="ECO:0000313" key="9">
    <source>
        <dbReference type="Proteomes" id="UP000230000"/>
    </source>
</evidence>
<evidence type="ECO:0000256" key="1">
    <source>
        <dbReference type="ARBA" id="ARBA00001974"/>
    </source>
</evidence>
<dbReference type="InterPro" id="IPR023753">
    <property type="entry name" value="FAD/NAD-binding_dom"/>
</dbReference>
<dbReference type="FunFam" id="3.50.50.60:FF:000034">
    <property type="entry name" value="sulfide:quinone oxidoreductase, mitochondrial"/>
    <property type="match status" value="1"/>
</dbReference>
<evidence type="ECO:0000313" key="8">
    <source>
        <dbReference type="EMBL" id="PJJ75654.1"/>
    </source>
</evidence>
<evidence type="ECO:0000256" key="6">
    <source>
        <dbReference type="ARBA" id="ARBA00023002"/>
    </source>
</evidence>
<evidence type="ECO:0000256" key="2">
    <source>
        <dbReference type="ARBA" id="ARBA00022630"/>
    </source>
</evidence>
<keyword evidence="2" id="KW-0285">Flavoprotein</keyword>
<dbReference type="PANTHER" id="PTHR10632:SF2">
    <property type="entry name" value="SULFIDE:QUINONE OXIDOREDUCTASE, MITOCHONDRIAL"/>
    <property type="match status" value="1"/>
</dbReference>
<dbReference type="EMBL" id="PGFG01000001">
    <property type="protein sequence ID" value="PJJ75654.1"/>
    <property type="molecule type" value="Genomic_DNA"/>
</dbReference>
<comment type="caution">
    <text evidence="8">The sequence shown here is derived from an EMBL/GenBank/DDBJ whole genome shotgun (WGS) entry which is preliminary data.</text>
</comment>
<organism evidence="8 9">
    <name type="scientific">Thermoflavifilum aggregans</name>
    <dbReference type="NCBI Taxonomy" id="454188"/>
    <lineage>
        <taxon>Bacteria</taxon>
        <taxon>Pseudomonadati</taxon>
        <taxon>Bacteroidota</taxon>
        <taxon>Chitinophagia</taxon>
        <taxon>Chitinophagales</taxon>
        <taxon>Chitinophagaceae</taxon>
        <taxon>Thermoflavifilum</taxon>
    </lineage>
</organism>
<dbReference type="Proteomes" id="UP000230000">
    <property type="component" value="Unassembled WGS sequence"/>
</dbReference>
<dbReference type="GO" id="GO:0070221">
    <property type="term" value="P:sulfide oxidation, using sulfide:quinone oxidoreductase"/>
    <property type="evidence" value="ECO:0007669"/>
    <property type="project" value="TreeGrafter"/>
</dbReference>
<dbReference type="OrthoDB" id="9805710at2"/>
<evidence type="ECO:0000256" key="3">
    <source>
        <dbReference type="ARBA" id="ARBA00022719"/>
    </source>
</evidence>
<dbReference type="InterPro" id="IPR015904">
    <property type="entry name" value="Sulphide_quinone_reductase"/>
</dbReference>
<dbReference type="GO" id="GO:0048038">
    <property type="term" value="F:quinone binding"/>
    <property type="evidence" value="ECO:0007669"/>
    <property type="project" value="UniProtKB-KW"/>
</dbReference>
<reference evidence="8 9" key="1">
    <citation type="submission" date="2017-11" db="EMBL/GenBank/DDBJ databases">
        <title>Genomic Encyclopedia of Archaeal and Bacterial Type Strains, Phase II (KMG-II): From Individual Species to Whole Genera.</title>
        <authorList>
            <person name="Goeker M."/>
        </authorList>
    </citation>
    <scope>NUCLEOTIDE SEQUENCE [LARGE SCALE GENOMIC DNA]</scope>
    <source>
        <strain evidence="8 9">DSM 27268</strain>
    </source>
</reference>
<feature type="domain" description="FAD/NAD(P)-binding" evidence="7">
    <location>
        <begin position="6"/>
        <end position="120"/>
    </location>
</feature>
<dbReference type="AlphaFoldDB" id="A0A2M9CUQ1"/>
<sequence>MKNHYAILIVGGGNAGISVAAKLLLKRKLEIAIIEPSTIHYYQPAWTLVGGGAFDIRKTVRPEQAVMPPGVTWIQDRVTEFFPENHQVKTASGDIFGYDYLIVAPGIQLDWDRVEGLKETIGKHGVCSNYAYDYAPYTYACLQQIRPGQTALFTSPSTPVKCGGAPQKIMYLAADYFRRKGILDQVQVAFYSGGTKIFGVPKYAEALQKLVDRYHIQLHFYHDLIRIDGENQIATFLVRESNGQTHEVQVPFHMIHVVPPQSAPDFIKQSPLADAQGWVDVDPYTLQHVRYPDIFGIGDATNTPNAKTGAAVRKQAPVLVENLLALMDGKPMPARYNGYSSCPIVAGYGKLILAEFDYNNQPMETFPFNQAKPRWSMWILKKYILPWLYWHKILKGTI</sequence>
<dbReference type="SUPFAM" id="SSF51905">
    <property type="entry name" value="FAD/NAD(P)-binding domain"/>
    <property type="match status" value="1"/>
</dbReference>
<comment type="cofactor">
    <cofactor evidence="1">
        <name>FAD</name>
        <dbReference type="ChEBI" id="CHEBI:57692"/>
    </cofactor>
</comment>
<keyword evidence="9" id="KW-1185">Reference proteome</keyword>
<proteinExistence type="predicted"/>
<gene>
    <name evidence="8" type="ORF">BXY57_1235</name>
</gene>
<evidence type="ECO:0000259" key="7">
    <source>
        <dbReference type="Pfam" id="PF07992"/>
    </source>
</evidence>
<dbReference type="InterPro" id="IPR036188">
    <property type="entry name" value="FAD/NAD-bd_sf"/>
</dbReference>
<accession>A0A2M9CUQ1</accession>
<keyword evidence="3" id="KW-0874">Quinone</keyword>
<protein>
    <submittedName>
        <fullName evidence="8">Sulfide:quinone oxidoreductase</fullName>
    </submittedName>
</protein>
<dbReference type="PANTHER" id="PTHR10632">
    <property type="entry name" value="SULFIDE:QUINONE OXIDOREDUCTASE"/>
    <property type="match status" value="1"/>
</dbReference>
<dbReference type="Gene3D" id="3.50.50.60">
    <property type="entry name" value="FAD/NAD(P)-binding domain"/>
    <property type="match status" value="2"/>
</dbReference>
<keyword evidence="4" id="KW-0274">FAD</keyword>
<name>A0A2M9CUQ1_9BACT</name>
<dbReference type="GO" id="GO:0070224">
    <property type="term" value="F:sulfide:quinone oxidoreductase activity"/>
    <property type="evidence" value="ECO:0007669"/>
    <property type="project" value="TreeGrafter"/>
</dbReference>
<keyword evidence="6" id="KW-0560">Oxidoreductase</keyword>
<keyword evidence="5" id="KW-0809">Transit peptide</keyword>
<evidence type="ECO:0000256" key="4">
    <source>
        <dbReference type="ARBA" id="ARBA00022827"/>
    </source>
</evidence>